<dbReference type="GO" id="GO:0043130">
    <property type="term" value="F:ubiquitin binding"/>
    <property type="evidence" value="ECO:0007669"/>
    <property type="project" value="InterPro"/>
</dbReference>
<reference evidence="4 5" key="1">
    <citation type="journal article" date="2019" name="Nat. Ecol. Evol.">
        <title>Megaphylogeny resolves global patterns of mushroom evolution.</title>
        <authorList>
            <person name="Varga T."/>
            <person name="Krizsan K."/>
            <person name="Foldi C."/>
            <person name="Dima B."/>
            <person name="Sanchez-Garcia M."/>
            <person name="Sanchez-Ramirez S."/>
            <person name="Szollosi G.J."/>
            <person name="Szarkandi J.G."/>
            <person name="Papp V."/>
            <person name="Albert L."/>
            <person name="Andreopoulos W."/>
            <person name="Angelini C."/>
            <person name="Antonin V."/>
            <person name="Barry K.W."/>
            <person name="Bougher N.L."/>
            <person name="Buchanan P."/>
            <person name="Buyck B."/>
            <person name="Bense V."/>
            <person name="Catcheside P."/>
            <person name="Chovatia M."/>
            <person name="Cooper J."/>
            <person name="Damon W."/>
            <person name="Desjardin D."/>
            <person name="Finy P."/>
            <person name="Geml J."/>
            <person name="Haridas S."/>
            <person name="Hughes K."/>
            <person name="Justo A."/>
            <person name="Karasinski D."/>
            <person name="Kautmanova I."/>
            <person name="Kiss B."/>
            <person name="Kocsube S."/>
            <person name="Kotiranta H."/>
            <person name="LaButti K.M."/>
            <person name="Lechner B.E."/>
            <person name="Liimatainen K."/>
            <person name="Lipzen A."/>
            <person name="Lukacs Z."/>
            <person name="Mihaltcheva S."/>
            <person name="Morgado L.N."/>
            <person name="Niskanen T."/>
            <person name="Noordeloos M.E."/>
            <person name="Ohm R.A."/>
            <person name="Ortiz-Santana B."/>
            <person name="Ovrebo C."/>
            <person name="Racz N."/>
            <person name="Riley R."/>
            <person name="Savchenko A."/>
            <person name="Shiryaev A."/>
            <person name="Soop K."/>
            <person name="Spirin V."/>
            <person name="Szebenyi C."/>
            <person name="Tomsovsky M."/>
            <person name="Tulloss R.E."/>
            <person name="Uehling J."/>
            <person name="Grigoriev I.V."/>
            <person name="Vagvolgyi C."/>
            <person name="Papp T."/>
            <person name="Martin F.M."/>
            <person name="Miettinen O."/>
            <person name="Hibbett D.S."/>
            <person name="Nagy L.G."/>
        </authorList>
    </citation>
    <scope>NUCLEOTIDE SEQUENCE [LARGE SCALE GENOMIC DNA]</scope>
    <source>
        <strain evidence="4 5">CBS 121175</strain>
    </source>
</reference>
<organism evidence="4 5">
    <name type="scientific">Coprinopsis marcescibilis</name>
    <name type="common">Agaric fungus</name>
    <name type="synonym">Psathyrella marcescibilis</name>
    <dbReference type="NCBI Taxonomy" id="230819"/>
    <lineage>
        <taxon>Eukaryota</taxon>
        <taxon>Fungi</taxon>
        <taxon>Dikarya</taxon>
        <taxon>Basidiomycota</taxon>
        <taxon>Agaricomycotina</taxon>
        <taxon>Agaricomycetes</taxon>
        <taxon>Agaricomycetidae</taxon>
        <taxon>Agaricales</taxon>
        <taxon>Agaricineae</taxon>
        <taxon>Psathyrellaceae</taxon>
        <taxon>Coprinopsis</taxon>
    </lineage>
</organism>
<dbReference type="AlphaFoldDB" id="A0A5C3KU85"/>
<dbReference type="CDD" id="cd14424">
    <property type="entry name" value="CUE_Cue1p_like"/>
    <property type="match status" value="1"/>
</dbReference>
<accession>A0A5C3KU85</accession>
<proteinExistence type="predicted"/>
<evidence type="ECO:0000313" key="5">
    <source>
        <dbReference type="Proteomes" id="UP000307440"/>
    </source>
</evidence>
<dbReference type="Gene3D" id="1.10.8.10">
    <property type="entry name" value="DNA helicase RuvA subunit, C-terminal domain"/>
    <property type="match status" value="1"/>
</dbReference>
<sequence>MGEAVNVLVAFAVIIFLFRWITSGGDTTAEQSHARALGFRPKQVTQDMINTVANMFPDIPAANIHYDLLRTGNVEQTTNKVLERGFLEAPPVIFHSLYPQPSSVPQAGTNNSANRSTPSTSTHKPVVKGPSLIERYQLQERVVKGEIIAEEEAGGKAQWEDSAEKREASLRERKAQMVLAARQYVLLLCPIILMNLFSTSC</sequence>
<name>A0A5C3KU85_COPMA</name>
<evidence type="ECO:0000259" key="3">
    <source>
        <dbReference type="PROSITE" id="PS51140"/>
    </source>
</evidence>
<feature type="compositionally biased region" description="Polar residues" evidence="1">
    <location>
        <begin position="104"/>
        <end position="123"/>
    </location>
</feature>
<feature type="chain" id="PRO_5022907277" description="CUE domain-containing protein" evidence="2">
    <location>
        <begin position="25"/>
        <end position="201"/>
    </location>
</feature>
<dbReference type="PROSITE" id="PS51140">
    <property type="entry name" value="CUE"/>
    <property type="match status" value="1"/>
</dbReference>
<keyword evidence="2" id="KW-0732">Signal</keyword>
<dbReference type="InterPro" id="IPR003892">
    <property type="entry name" value="CUE"/>
</dbReference>
<evidence type="ECO:0000256" key="1">
    <source>
        <dbReference type="SAM" id="MobiDB-lite"/>
    </source>
</evidence>
<protein>
    <recommendedName>
        <fullName evidence="3">CUE domain-containing protein</fullName>
    </recommendedName>
</protein>
<dbReference type="STRING" id="230819.A0A5C3KU85"/>
<evidence type="ECO:0000313" key="4">
    <source>
        <dbReference type="EMBL" id="TFK23994.1"/>
    </source>
</evidence>
<dbReference type="Proteomes" id="UP000307440">
    <property type="component" value="Unassembled WGS sequence"/>
</dbReference>
<dbReference type="EMBL" id="ML210208">
    <property type="protein sequence ID" value="TFK23994.1"/>
    <property type="molecule type" value="Genomic_DNA"/>
</dbReference>
<feature type="region of interest" description="Disordered" evidence="1">
    <location>
        <begin position="104"/>
        <end position="126"/>
    </location>
</feature>
<feature type="signal peptide" evidence="2">
    <location>
        <begin position="1"/>
        <end position="24"/>
    </location>
</feature>
<dbReference type="SMART" id="SM00546">
    <property type="entry name" value="CUE"/>
    <property type="match status" value="1"/>
</dbReference>
<dbReference type="Pfam" id="PF02845">
    <property type="entry name" value="CUE"/>
    <property type="match status" value="1"/>
</dbReference>
<feature type="domain" description="CUE" evidence="3">
    <location>
        <begin position="44"/>
        <end position="86"/>
    </location>
</feature>
<gene>
    <name evidence="4" type="ORF">FA15DRAFT_743117</name>
</gene>
<evidence type="ECO:0000256" key="2">
    <source>
        <dbReference type="SAM" id="SignalP"/>
    </source>
</evidence>
<keyword evidence="5" id="KW-1185">Reference proteome</keyword>
<dbReference type="OrthoDB" id="3824970at2759"/>